<proteinExistence type="inferred from homology"/>
<evidence type="ECO:0000313" key="12">
    <source>
        <dbReference type="EMBL" id="AII14958.1"/>
    </source>
</evidence>
<evidence type="ECO:0000313" key="13">
    <source>
        <dbReference type="Proteomes" id="UP000028486"/>
    </source>
</evidence>
<dbReference type="UniPathway" id="UPA00253">
    <property type="reaction ID" value="UER00333"/>
</dbReference>
<dbReference type="AlphaFoldDB" id="A0A076FBB1"/>
<dbReference type="Gene3D" id="3.40.50.620">
    <property type="entry name" value="HUPs"/>
    <property type="match status" value="1"/>
</dbReference>
<dbReference type="PANTHER" id="PTHR23090">
    <property type="entry name" value="NH 3 /GLUTAMINE-DEPENDENT NAD + SYNTHETASE"/>
    <property type="match status" value="1"/>
</dbReference>
<dbReference type="NCBIfam" id="TIGR00552">
    <property type="entry name" value="nadE"/>
    <property type="match status" value="1"/>
</dbReference>
<evidence type="ECO:0000256" key="7">
    <source>
        <dbReference type="ARBA" id="ARBA00023027"/>
    </source>
</evidence>
<protein>
    <recommendedName>
        <fullName evidence="8 10">NH(3)-dependent NAD(+) synthetase</fullName>
        <ecNumber evidence="8 10">6.3.1.5</ecNumber>
    </recommendedName>
</protein>
<evidence type="ECO:0000256" key="5">
    <source>
        <dbReference type="ARBA" id="ARBA00022840"/>
    </source>
</evidence>
<dbReference type="SUPFAM" id="SSF52402">
    <property type="entry name" value="Adenine nucleotide alpha hydrolases-like"/>
    <property type="match status" value="1"/>
</dbReference>
<feature type="binding site" evidence="8">
    <location>
        <position position="134"/>
    </location>
    <ligand>
        <name>Mg(2+)</name>
        <dbReference type="ChEBI" id="CHEBI:18420"/>
    </ligand>
</feature>
<dbReference type="NCBIfam" id="NF010587">
    <property type="entry name" value="PRK13980.1"/>
    <property type="match status" value="1"/>
</dbReference>
<dbReference type="InterPro" id="IPR014729">
    <property type="entry name" value="Rossmann-like_a/b/a_fold"/>
</dbReference>
<dbReference type="GO" id="GO:0005737">
    <property type="term" value="C:cytoplasm"/>
    <property type="evidence" value="ECO:0007669"/>
    <property type="project" value="InterPro"/>
</dbReference>
<feature type="binding site" evidence="8">
    <location>
        <begin position="30"/>
        <end position="37"/>
    </location>
    <ligand>
        <name>ATP</name>
        <dbReference type="ChEBI" id="CHEBI:30616"/>
    </ligand>
</feature>
<dbReference type="HAMAP" id="MF_00193">
    <property type="entry name" value="NadE_ammonia_dep"/>
    <property type="match status" value="1"/>
</dbReference>
<dbReference type="InterPro" id="IPR022310">
    <property type="entry name" value="NAD/GMP_synthase"/>
</dbReference>
<comment type="function">
    <text evidence="8">Catalyzes the ATP-dependent amidation of deamido-NAD to form NAD. Uses ammonia as a nitrogen source.</text>
</comment>
<dbReference type="InterPro" id="IPR003694">
    <property type="entry name" value="NAD_synthase"/>
</dbReference>
<dbReference type="InterPro" id="IPR022926">
    <property type="entry name" value="NH(3)-dep_NAD(+)_synth"/>
</dbReference>
<dbReference type="FunFam" id="3.40.50.620:FF:000106">
    <property type="entry name" value="Glutamine-dependent NAD(+) synthetase"/>
    <property type="match status" value="1"/>
</dbReference>
<gene>
    <name evidence="8 12" type="primary">nadE</name>
    <name evidence="12" type="ORF">CIG1485E_1124</name>
</gene>
<evidence type="ECO:0000256" key="9">
    <source>
        <dbReference type="RuleBase" id="RU003811"/>
    </source>
</evidence>
<comment type="catalytic activity">
    <reaction evidence="8 10">
        <text>deamido-NAD(+) + NH4(+) + ATP = AMP + diphosphate + NAD(+) + H(+)</text>
        <dbReference type="Rhea" id="RHEA:21188"/>
        <dbReference type="ChEBI" id="CHEBI:15378"/>
        <dbReference type="ChEBI" id="CHEBI:28938"/>
        <dbReference type="ChEBI" id="CHEBI:30616"/>
        <dbReference type="ChEBI" id="CHEBI:33019"/>
        <dbReference type="ChEBI" id="CHEBI:57540"/>
        <dbReference type="ChEBI" id="CHEBI:58437"/>
        <dbReference type="ChEBI" id="CHEBI:456215"/>
        <dbReference type="EC" id="6.3.1.5"/>
    </reaction>
</comment>
<dbReference type="eggNOG" id="COG0171">
    <property type="taxonomic scope" value="Bacteria"/>
</dbReference>
<reference evidence="13" key="1">
    <citation type="journal article" date="2014" name="Genome Announc.">
        <title>Complete Genome Sequence of Campylobacter iguaniorum Strain 1485ET, Isolated from a Bearded Dragon (Pogona vitticeps).</title>
        <authorList>
            <person name="Gilbert M.J."/>
            <person name="Miller W.G."/>
            <person name="Yee E."/>
            <person name="Kik M."/>
            <person name="Wagenaar J.A."/>
            <person name="Duim B."/>
        </authorList>
    </citation>
    <scope>NUCLEOTIDE SEQUENCE [LARGE SCALE GENOMIC DNA]</scope>
    <source>
        <strain evidence="13">1485E</strain>
    </source>
</reference>
<evidence type="ECO:0000256" key="2">
    <source>
        <dbReference type="ARBA" id="ARBA00022598"/>
    </source>
</evidence>
<dbReference type="CDD" id="cd00553">
    <property type="entry name" value="NAD_synthase"/>
    <property type="match status" value="1"/>
</dbReference>
<name>A0A076FBB1_9BACT</name>
<dbReference type="GO" id="GO:0009435">
    <property type="term" value="P:NAD+ biosynthetic process"/>
    <property type="evidence" value="ECO:0007669"/>
    <property type="project" value="UniProtKB-UniRule"/>
</dbReference>
<dbReference type="GO" id="GO:0046872">
    <property type="term" value="F:metal ion binding"/>
    <property type="evidence" value="ECO:0007669"/>
    <property type="project" value="UniProtKB-KW"/>
</dbReference>
<keyword evidence="2 8" id="KW-0436">Ligase</keyword>
<feature type="binding site" description="in other chain" evidence="8">
    <location>
        <position position="109"/>
    </location>
    <ligand>
        <name>deamido-NAD(+)</name>
        <dbReference type="ChEBI" id="CHEBI:58437"/>
        <note>ligand shared between two neighboring subunits</note>
    </ligand>
</feature>
<dbReference type="PANTHER" id="PTHR23090:SF9">
    <property type="entry name" value="GLUTAMINE-DEPENDENT NAD(+) SYNTHETASE"/>
    <property type="match status" value="1"/>
</dbReference>
<evidence type="ECO:0000256" key="6">
    <source>
        <dbReference type="ARBA" id="ARBA00022842"/>
    </source>
</evidence>
<comment type="caution">
    <text evidence="8">Lacks conserved residue(s) required for the propagation of feature annotation.</text>
</comment>
<dbReference type="KEGG" id="caj:CIG1485E_1124"/>
<keyword evidence="13" id="KW-1185">Reference proteome</keyword>
<dbReference type="EC" id="6.3.1.5" evidence="8 10"/>
<evidence type="ECO:0000256" key="4">
    <source>
        <dbReference type="ARBA" id="ARBA00022741"/>
    </source>
</evidence>
<keyword evidence="7 8" id="KW-0520">NAD</keyword>
<accession>A0A076FBB1</accession>
<dbReference type="GO" id="GO:0005524">
    <property type="term" value="F:ATP binding"/>
    <property type="evidence" value="ECO:0007669"/>
    <property type="project" value="UniProtKB-UniRule"/>
</dbReference>
<comment type="subunit">
    <text evidence="8">Homodimer.</text>
</comment>
<feature type="binding site" evidence="8">
    <location>
        <position position="158"/>
    </location>
    <ligand>
        <name>ATP</name>
        <dbReference type="ChEBI" id="CHEBI:30616"/>
    </ligand>
</feature>
<dbReference type="STRING" id="1244531.CIG2463D_1215"/>
<keyword evidence="3 8" id="KW-0479">Metal-binding</keyword>
<feature type="binding site" evidence="8">
    <location>
        <position position="180"/>
    </location>
    <ligand>
        <name>ATP</name>
        <dbReference type="ChEBI" id="CHEBI:30616"/>
    </ligand>
</feature>
<sequence>MENFKKLEEKLLDFLDSYLKLTKNAGFSIGVSGGLDSAVVATLCSKVAKTYALIMPTNSSNKANLDDALALCDTLKVERTIINIQPILDEFLKATGDTTNLRRGNLSARIRMTLLYDHSAKLKTLVAGTSNKSERMLGYGTIYGDLACALNPIGEIYKSDLFEFAKYLGISQNIITKAPSADLYEGQSDELEIGFSYAQLDAVLKDIENQKTKQEIEAKFDEKLLQTIFTRIELNKFKLSMPPIANIN</sequence>
<dbReference type="HOGENOM" id="CLU_059327_1_1_7"/>
<dbReference type="Proteomes" id="UP000028486">
    <property type="component" value="Chromosome"/>
</dbReference>
<comment type="pathway">
    <text evidence="8">Cofactor biosynthesis; NAD(+) biosynthesis; NAD(+) from deamido-NAD(+) (ammonia route): step 1/1.</text>
</comment>
<evidence type="ECO:0000256" key="10">
    <source>
        <dbReference type="RuleBase" id="RU003812"/>
    </source>
</evidence>
<evidence type="ECO:0000256" key="8">
    <source>
        <dbReference type="HAMAP-Rule" id="MF_00193"/>
    </source>
</evidence>
<keyword evidence="6 8" id="KW-0460">Magnesium</keyword>
<dbReference type="GO" id="GO:0008795">
    <property type="term" value="F:NAD+ synthase activity"/>
    <property type="evidence" value="ECO:0007669"/>
    <property type="project" value="UniProtKB-UniRule"/>
</dbReference>
<feature type="binding site" evidence="8">
    <location>
        <position position="36"/>
    </location>
    <ligand>
        <name>Mg(2+)</name>
        <dbReference type="ChEBI" id="CHEBI:18420"/>
    </ligand>
</feature>
<dbReference type="GO" id="GO:0004359">
    <property type="term" value="F:glutaminase activity"/>
    <property type="evidence" value="ECO:0007669"/>
    <property type="project" value="InterPro"/>
</dbReference>
<dbReference type="RefSeq" id="WP_038454542.1">
    <property type="nucleotide sequence ID" value="NZ_CP009043.1"/>
</dbReference>
<dbReference type="Pfam" id="PF02540">
    <property type="entry name" value="NAD_synthase"/>
    <property type="match status" value="1"/>
</dbReference>
<dbReference type="EMBL" id="CP009043">
    <property type="protein sequence ID" value="AII14958.1"/>
    <property type="molecule type" value="Genomic_DNA"/>
</dbReference>
<keyword evidence="4 8" id="KW-0547">Nucleotide-binding</keyword>
<evidence type="ECO:0000256" key="3">
    <source>
        <dbReference type="ARBA" id="ARBA00022723"/>
    </source>
</evidence>
<feature type="binding site" evidence="8">
    <location>
        <position position="129"/>
    </location>
    <ligand>
        <name>ATP</name>
        <dbReference type="ChEBI" id="CHEBI:30616"/>
    </ligand>
</feature>
<comment type="similarity">
    <text evidence="1 8 9">Belongs to the NAD synthetase family.</text>
</comment>
<dbReference type="GO" id="GO:0003952">
    <property type="term" value="F:NAD+ synthase (glutamine-hydrolyzing) activity"/>
    <property type="evidence" value="ECO:0007669"/>
    <property type="project" value="InterPro"/>
</dbReference>
<feature type="domain" description="NAD/GMP synthase" evidence="11">
    <location>
        <begin position="9"/>
        <end position="242"/>
    </location>
</feature>
<organism evidence="12 13">
    <name type="scientific">Campylobacter iguaniorum</name>
    <dbReference type="NCBI Taxonomy" id="1244531"/>
    <lineage>
        <taxon>Bacteria</taxon>
        <taxon>Pseudomonadati</taxon>
        <taxon>Campylobacterota</taxon>
        <taxon>Epsilonproteobacteria</taxon>
        <taxon>Campylobacterales</taxon>
        <taxon>Campylobacteraceae</taxon>
        <taxon>Campylobacter</taxon>
    </lineage>
</organism>
<dbReference type="OrthoDB" id="9799210at2"/>
<evidence type="ECO:0000259" key="11">
    <source>
        <dbReference type="Pfam" id="PF02540"/>
    </source>
</evidence>
<keyword evidence="5 8" id="KW-0067">ATP-binding</keyword>
<evidence type="ECO:0000256" key="1">
    <source>
        <dbReference type="ARBA" id="ARBA00005859"/>
    </source>
</evidence>